<dbReference type="InterPro" id="IPR000722">
    <property type="entry name" value="RNA_pol_asu"/>
</dbReference>
<keyword evidence="3 10" id="KW-0240">DNA-directed RNA polymerase</keyword>
<dbReference type="Gene3D" id="1.10.1790.20">
    <property type="match status" value="1"/>
</dbReference>
<evidence type="ECO:0000256" key="7">
    <source>
        <dbReference type="ARBA" id="ARBA00023163"/>
    </source>
</evidence>
<evidence type="ECO:0000256" key="4">
    <source>
        <dbReference type="ARBA" id="ARBA00022679"/>
    </source>
</evidence>
<evidence type="ECO:0000259" key="9">
    <source>
        <dbReference type="PROSITE" id="PS50819"/>
    </source>
</evidence>
<dbReference type="PANTHER" id="PTHR19376:SF54">
    <property type="entry name" value="DNA-DIRECTED RNA POLYMERASE SUBUNIT BETA"/>
    <property type="match status" value="1"/>
</dbReference>
<dbReference type="Gene3D" id="2.40.40.20">
    <property type="match status" value="1"/>
</dbReference>
<keyword evidence="5" id="KW-0548">Nucleotidyltransferase</keyword>
<name>A0A6J5LBG4_9CAUD</name>
<dbReference type="Gene3D" id="2.30.150.10">
    <property type="entry name" value="DNA-directed RNA polymerase, beta subunit, external 1 domain"/>
    <property type="match status" value="1"/>
</dbReference>
<feature type="domain" description="DOD-type homing endonuclease" evidence="9">
    <location>
        <begin position="914"/>
        <end position="1039"/>
    </location>
</feature>
<evidence type="ECO:0000256" key="1">
    <source>
        <dbReference type="ARBA" id="ARBA00006835"/>
    </source>
</evidence>
<organism evidence="10">
    <name type="scientific">uncultured Caudovirales phage</name>
    <dbReference type="NCBI Taxonomy" id="2100421"/>
    <lineage>
        <taxon>Viruses</taxon>
        <taxon>Duplodnaviria</taxon>
        <taxon>Heunggongvirae</taxon>
        <taxon>Uroviricota</taxon>
        <taxon>Caudoviricetes</taxon>
        <taxon>Peduoviridae</taxon>
        <taxon>Maltschvirus</taxon>
        <taxon>Maltschvirus maltsch</taxon>
    </lineage>
</organism>
<accession>A0A6J5LBG4</accession>
<keyword evidence="4" id="KW-0808">Transferase</keyword>
<sequence>MARIAPEEGFELLKDRVQKAVSGLFPIIGRKNTLELHDISVKDNLDIDDLRSQKHAKLSGRSWTVPVEATIALRDNATGAVVDKQKMNLLNLPKVTRRYSHIVDGKEYQIDNQWRLKPGVYNMVKDDGALESHFNAATGGFKLHLDPKSRQFTMEYGNSNMPLKPFLHAMGVSEEEVESRWGKDIAVANHAEGSKELAKFYRASTGDKATKPTTDEAKAHLWEVMQKTVLRPEVTKLTLGKEYATVTGHTLLDASDKLLKISRGEAQPDPRDALMFKDLHSIEDFASERLIKGSREILRRVSNNIDRKDKVRDVIAPEVFNRPIKQMFGKNSLAIVTDQTNPLEMISSQMKTTIMGDGGIKSAYTVSDDAKLIDPSHLGYLDSIHTPEGAATGITLRLALGVHKIGHDVAVKLYNTKTGKTENVNPTIAYKSHIALPDQVTWEGGKPKAAGKNVKISGPGNEIYNGSLKDADYVMKDPIQMFSVASNMIPFMPSDHPNRSTMAGRQMEQAISLKHREAPLVQSLAGKESFDRILGALASHSATISGTVTKIRPDAIVIKRPNGTKEEVHIYDHFPLNEDKAFMHAEPLVRVGDKVTKGQIIADTNFSRNGTLAIGTNLRTGFMPYKGYNFDDGIVVSESAAKKLTSEHLHRHSLERDIAHILDKKKFTAYMPTVLNKSQYEKLDEEGVIKPGTVVMPGDTLVAALRASNDPERKEDLELSKLHKSIVKPYKDSSIKWESDYPGIVKEVVKIGKNVSVHVKTEEVLDVGDKLCYDEKHELLTTEGWKAVRDVKVSDEVCSLNPETDEIEYLCPEKTVSYDCVNDDLYTLETTQVSMAVTMEHKTYAKTRGASRHNLIPVSQLVGKRYHLKQHGTWIGKDKSTFEFPAMTVKAGQSGNGTRVLPAIQMPMDTFLMLLGMYLSEGNNYSGNGSHYIEITQIKQPGRDIAEAALDAAGIRFTRTPDKMRIHGKQLYEYFVQFGHAYNKFVPDWVFQLPKERLQILYKWLMWGDGCEKGTTHVYTTVSPQLADDVQRLVFHLGKAARIIKEPGYRGQILGRTYDFKDVYRVRTIRTKLEPTINHGHAKTQGGQKEAVEKYTGKVYCVALPRNHVLYTRRNGKCHWSGNTARHGNKGIVTKIVPDHDMPHTKDGKHLEVLLNPLGVVGRTNLGQVLEVAAAKVAEKTGKTYMVKNFAPNTDLHAQVTADLIKHGLTDKEEVTDPLTGKVMGDVLVGPMHIFKLHHQVEKKLSARAGGYGYAYDKNMIPKGGGPQGAKSLGTLGLYSMLAHGAVANLREFQTQKSDASQGDQFWSALQAGEMLPTPKPTFAYNKFLGYIKGLGVNIQKTGNSLTLVPMTNKQIIEQSNGAITDPAKSATAKNMRPEIGGLFDPKITGGFDGHSWSHYVLPETLPNPVFEGAITRLLGMKQKEFTGLIGGTLALDPKTGKIGDSQSIEKGLVGGKAFEHLLGKIDVKRDLAAAKVALEKPTLRGTYLDHANSKVKLLEALHKAGMTPVEAYLTNVIPILPPSMRPLPVLPNGTISEEDLNGLYKNLHLSASRHSKMSPLIPDNDQSKVEIRQEVYDGLRAIAGLGGYPSQIRRGILDYIHGKKIDPRTGAKTGSPKEGFFQDQLVERKQDMSMRGTIIPEPSLGLDEVGLPKSAALEVYKPFVVRELRSLLGVSPLQAQKKLAEGGEIVDRALDKVMSTRPILLKRDPVLHKYGVQAFKPRIVGGKAVQVHPLVTSGFNADFDGDAMGAFVPVGVDAVAEAYKMMPSRNLFSPSSGEIMYAPTNESRLGLYGITQLGKDTHHKFANMQELEAAARKGTVSLTDQVNVGGIKSGVGRFMVAGALPEAMRREVLERKTPLDKKAQEELFTRVAKEHKNDYGIVANKLKDLGNKWATDTAFSFGMSDIAPERHIRDKILAAADAQVHKLTGANKDSKQIEIYTKATEEMNKHLRSTPEGQNNIMLLHNVGMKGGTDTLRQIRATPMLMSNHKGETIPNPIRKSYAEGLDIADYWTATSGGRKGIIQKVQSVAEPGYISKQVMNSVMNNLILDDDCGTEKGISLPVDEKDILDRFTAADIKVGNHIIKSGTLITPEIRSTLRNNNIGKVVVRSPLRCLHGPGLCAKCHGLTENGELPAKGLNVGILAGQALGERSVQLAMKSFHTGGTASSKSGLVDDFERVKNLLSFPKTLPGSATLSELNGKVTKVVASPAGGHEVTIEDRVHYIPHALGAPTYNGQPLKTGMEIKKGSPISNGLINPHEMLALTGIEPVQLHLASELSSAYAGSGIRRRNHEIVVKALTNLTKIKDPGSSSGLIRGDFASTTHVSSINRNMPKGAHPIVHEPILKGVNVLPLEMQEDWIAKLNHENLSETIINAAQRGWTSHLHGLHPIPPIVFGAEFGKVEKGKVGY</sequence>
<comment type="similarity">
    <text evidence="1">Belongs to the RNA polymerase beta chain family.</text>
</comment>
<dbReference type="InterPro" id="IPR014724">
    <property type="entry name" value="RNA_pol_RPB2_OB-fold"/>
</dbReference>
<reference evidence="10" key="1">
    <citation type="submission" date="2020-04" db="EMBL/GenBank/DDBJ databases">
        <authorList>
            <person name="Chiriac C."/>
            <person name="Salcher M."/>
            <person name="Ghai R."/>
            <person name="Kavagutti S V."/>
        </authorList>
    </citation>
    <scope>NUCLEOTIDE SEQUENCE</scope>
</reference>
<dbReference type="SMART" id="SM00663">
    <property type="entry name" value="RPOLA_N"/>
    <property type="match status" value="1"/>
</dbReference>
<dbReference type="InterPro" id="IPR027434">
    <property type="entry name" value="Homing_endonucl"/>
</dbReference>
<dbReference type="Pfam" id="PF04998">
    <property type="entry name" value="RNA_pol_Rpb1_5"/>
    <property type="match status" value="1"/>
</dbReference>
<evidence type="ECO:0000256" key="2">
    <source>
        <dbReference type="ARBA" id="ARBA00012418"/>
    </source>
</evidence>
<dbReference type="InterPro" id="IPR045867">
    <property type="entry name" value="DNA-dir_RpoC_beta_prime"/>
</dbReference>
<dbReference type="Gene3D" id="2.170.16.10">
    <property type="entry name" value="Hedgehog/Intein (Hint) domain"/>
    <property type="match status" value="1"/>
</dbReference>
<keyword evidence="7" id="KW-0804">Transcription</keyword>
<dbReference type="Gene3D" id="2.40.270.10">
    <property type="entry name" value="DNA-directed RNA polymerase, subunit 2, domain 6"/>
    <property type="match status" value="2"/>
</dbReference>
<evidence type="ECO:0000313" key="11">
    <source>
        <dbReference type="EMBL" id="CAB4135104.1"/>
    </source>
</evidence>
<evidence type="ECO:0000256" key="5">
    <source>
        <dbReference type="ARBA" id="ARBA00022695"/>
    </source>
</evidence>
<dbReference type="InterPro" id="IPR037034">
    <property type="entry name" value="RNA_pol_Rpb2_2_sf"/>
</dbReference>
<dbReference type="Gene3D" id="2.40.50.150">
    <property type="match status" value="1"/>
</dbReference>
<dbReference type="InterPro" id="IPR042107">
    <property type="entry name" value="DNA-dir_RNA_pol_bsu_ext_1_sf"/>
</dbReference>
<protein>
    <recommendedName>
        <fullName evidence="2">DNA-directed RNA polymerase</fullName>
        <ecNumber evidence="2">2.7.7.6</ecNumber>
    </recommendedName>
</protein>
<dbReference type="InterPro" id="IPR007645">
    <property type="entry name" value="RNA_pol_Rpb2_3"/>
</dbReference>
<dbReference type="Gene3D" id="3.10.28.10">
    <property type="entry name" value="Homing endonucleases"/>
    <property type="match status" value="1"/>
</dbReference>
<dbReference type="Pfam" id="PF00623">
    <property type="entry name" value="RNA_pol_Rpb1_2"/>
    <property type="match status" value="1"/>
</dbReference>
<dbReference type="InterPro" id="IPR007120">
    <property type="entry name" value="DNA-dir_RNAP_su2_dom"/>
</dbReference>
<dbReference type="Pfam" id="PF04565">
    <property type="entry name" value="RNA_pol_Rpb2_3"/>
    <property type="match status" value="1"/>
</dbReference>
<dbReference type="InterPro" id="IPR007081">
    <property type="entry name" value="RNA_pol_Rpb1_5"/>
</dbReference>
<evidence type="ECO:0000256" key="8">
    <source>
        <dbReference type="ARBA" id="ARBA00048552"/>
    </source>
</evidence>
<dbReference type="GO" id="GO:0003899">
    <property type="term" value="F:DNA-directed RNA polymerase activity"/>
    <property type="evidence" value="ECO:0007669"/>
    <property type="project" value="UniProtKB-EC"/>
</dbReference>
<dbReference type="GO" id="GO:0000428">
    <property type="term" value="C:DNA-directed RNA polymerase complex"/>
    <property type="evidence" value="ECO:0007669"/>
    <property type="project" value="UniProtKB-KW"/>
</dbReference>
<dbReference type="EC" id="2.7.7.6" evidence="2"/>
<dbReference type="PANTHER" id="PTHR19376">
    <property type="entry name" value="DNA-DIRECTED RNA POLYMERASE"/>
    <property type="match status" value="1"/>
</dbReference>
<evidence type="ECO:0000313" key="10">
    <source>
        <dbReference type="EMBL" id="CAB4131671.1"/>
    </source>
</evidence>
<gene>
    <name evidence="10" type="ORF">UFOVP127_209</name>
    <name evidence="11" type="ORF">UFOVP276_72</name>
</gene>
<comment type="catalytic activity">
    <reaction evidence="8">
        <text>RNA(n) + a ribonucleoside 5'-triphosphate = RNA(n+1) + diphosphate</text>
        <dbReference type="Rhea" id="RHEA:21248"/>
        <dbReference type="Rhea" id="RHEA-COMP:14527"/>
        <dbReference type="Rhea" id="RHEA-COMP:17342"/>
        <dbReference type="ChEBI" id="CHEBI:33019"/>
        <dbReference type="ChEBI" id="CHEBI:61557"/>
        <dbReference type="ChEBI" id="CHEBI:140395"/>
        <dbReference type="EC" id="2.7.7.6"/>
    </reaction>
</comment>
<dbReference type="SUPFAM" id="SSF64484">
    <property type="entry name" value="beta and beta-prime subunits of DNA dependent RNA-polymerase"/>
    <property type="match status" value="3"/>
</dbReference>
<dbReference type="EMBL" id="LR796249">
    <property type="protein sequence ID" value="CAB4131671.1"/>
    <property type="molecule type" value="Genomic_DNA"/>
</dbReference>
<dbReference type="Gene3D" id="1.10.40.90">
    <property type="match status" value="1"/>
</dbReference>
<dbReference type="InterPro" id="IPR038120">
    <property type="entry name" value="Rpb1_funnel_sf"/>
</dbReference>
<dbReference type="Pfam" id="PF00562">
    <property type="entry name" value="RNA_pol_Rpb2_6"/>
    <property type="match status" value="2"/>
</dbReference>
<dbReference type="Gene3D" id="2.40.50.100">
    <property type="match status" value="2"/>
</dbReference>
<dbReference type="GO" id="GO:0046872">
    <property type="term" value="F:metal ion binding"/>
    <property type="evidence" value="ECO:0007669"/>
    <property type="project" value="UniProtKB-KW"/>
</dbReference>
<dbReference type="Gene3D" id="3.90.1110.10">
    <property type="entry name" value="RNA polymerase Rpb2, domain 2"/>
    <property type="match status" value="1"/>
</dbReference>
<dbReference type="EMBL" id="LR796294">
    <property type="protein sequence ID" value="CAB4135104.1"/>
    <property type="molecule type" value="Genomic_DNA"/>
</dbReference>
<dbReference type="InterPro" id="IPR004042">
    <property type="entry name" value="Intein_endonuc_central"/>
</dbReference>
<keyword evidence="6" id="KW-0479">Metal-binding</keyword>
<dbReference type="InterPro" id="IPR006592">
    <property type="entry name" value="RNA_pol_N"/>
</dbReference>
<evidence type="ECO:0000256" key="6">
    <source>
        <dbReference type="ARBA" id="ARBA00022723"/>
    </source>
</evidence>
<dbReference type="GO" id="GO:0006351">
    <property type="term" value="P:DNA-templated transcription"/>
    <property type="evidence" value="ECO:0007669"/>
    <property type="project" value="InterPro"/>
</dbReference>
<proteinExistence type="inferred from homology"/>
<evidence type="ECO:0000256" key="3">
    <source>
        <dbReference type="ARBA" id="ARBA00022478"/>
    </source>
</evidence>
<dbReference type="GO" id="GO:0003677">
    <property type="term" value="F:DNA binding"/>
    <property type="evidence" value="ECO:0007669"/>
    <property type="project" value="InterPro"/>
</dbReference>
<dbReference type="InterPro" id="IPR037033">
    <property type="entry name" value="DNA-dir_RNAP_su2_hyb_sf"/>
</dbReference>
<dbReference type="GO" id="GO:0004519">
    <property type="term" value="F:endonuclease activity"/>
    <property type="evidence" value="ECO:0007669"/>
    <property type="project" value="InterPro"/>
</dbReference>
<dbReference type="PROSITE" id="PS50819">
    <property type="entry name" value="INTEIN_ENDONUCLEASE"/>
    <property type="match status" value="1"/>
</dbReference>
<dbReference type="SUPFAM" id="SSF55608">
    <property type="entry name" value="Homing endonucleases"/>
    <property type="match status" value="1"/>
</dbReference>
<dbReference type="Gene3D" id="1.10.132.30">
    <property type="match status" value="1"/>
</dbReference>
<dbReference type="Gene3D" id="3.90.1100.10">
    <property type="match status" value="1"/>
</dbReference>